<evidence type="ECO:0000259" key="1">
    <source>
        <dbReference type="Pfam" id="PF13087"/>
    </source>
</evidence>
<keyword evidence="2" id="KW-1185">Reference proteome</keyword>
<keyword evidence="3" id="KW-0067">ATP-binding</keyword>
<evidence type="ECO:0000313" key="2">
    <source>
        <dbReference type="Proteomes" id="UP000092443"/>
    </source>
</evidence>
<dbReference type="InterPro" id="IPR045055">
    <property type="entry name" value="DNA2/NAM7-like"/>
</dbReference>
<dbReference type="GO" id="GO:0043186">
    <property type="term" value="C:P granule"/>
    <property type="evidence" value="ECO:0007669"/>
    <property type="project" value="TreeGrafter"/>
</dbReference>
<feature type="domain" description="DNA2/NAM7 helicase-like C-terminal" evidence="1">
    <location>
        <begin position="43"/>
        <end position="121"/>
    </location>
</feature>
<dbReference type="InterPro" id="IPR041679">
    <property type="entry name" value="DNA2/NAM7-like_C"/>
</dbReference>
<organism evidence="2 3">
    <name type="scientific">Glossina fuscipes</name>
    <dbReference type="NCBI Taxonomy" id="7396"/>
    <lineage>
        <taxon>Eukaryota</taxon>
        <taxon>Metazoa</taxon>
        <taxon>Ecdysozoa</taxon>
        <taxon>Arthropoda</taxon>
        <taxon>Hexapoda</taxon>
        <taxon>Insecta</taxon>
        <taxon>Pterygota</taxon>
        <taxon>Neoptera</taxon>
        <taxon>Endopterygota</taxon>
        <taxon>Diptera</taxon>
        <taxon>Brachycera</taxon>
        <taxon>Muscomorpha</taxon>
        <taxon>Hippoboscoidea</taxon>
        <taxon>Glossinidae</taxon>
        <taxon>Glossina</taxon>
    </lineage>
</organism>
<proteinExistence type="predicted"/>
<accession>A0A9C6DZK5</accession>
<dbReference type="AlphaFoldDB" id="A0A9C6DZK5"/>
<dbReference type="KEGG" id="gfs:119642501"/>
<keyword evidence="3" id="KW-0347">Helicase</keyword>
<dbReference type="Proteomes" id="UP000092443">
    <property type="component" value="Unplaced"/>
</dbReference>
<dbReference type="GeneID" id="119642501"/>
<dbReference type="GO" id="GO:0005829">
    <property type="term" value="C:cytosol"/>
    <property type="evidence" value="ECO:0007669"/>
    <property type="project" value="TreeGrafter"/>
</dbReference>
<gene>
    <name evidence="3" type="primary">LOC119642501</name>
</gene>
<dbReference type="SUPFAM" id="SSF52540">
    <property type="entry name" value="P-loop containing nucleoside triphosphate hydrolases"/>
    <property type="match status" value="1"/>
</dbReference>
<dbReference type="RefSeq" id="XP_037897573.1">
    <property type="nucleotide sequence ID" value="XM_038041645.1"/>
</dbReference>
<dbReference type="InterPro" id="IPR027417">
    <property type="entry name" value="P-loop_NTPase"/>
</dbReference>
<dbReference type="PANTHER" id="PTHR10887:SF419">
    <property type="entry name" value="RNA HELICASE MOV10L1"/>
    <property type="match status" value="1"/>
</dbReference>
<dbReference type="Gene3D" id="3.40.50.300">
    <property type="entry name" value="P-loop containing nucleotide triphosphate hydrolases"/>
    <property type="match status" value="1"/>
</dbReference>
<dbReference type="GO" id="GO:0035194">
    <property type="term" value="P:regulatory ncRNA-mediated post-transcriptional gene silencing"/>
    <property type="evidence" value="ECO:0007669"/>
    <property type="project" value="TreeGrafter"/>
</dbReference>
<dbReference type="Pfam" id="PF13087">
    <property type="entry name" value="AAA_12"/>
    <property type="match status" value="1"/>
</dbReference>
<sequence length="121" mass="13622">MQVLNVPMVSEAEKLKQIENLLPQSSTRSKTHGVIFCVTRGKDTQCLNMYEAKIVFILTVNLCRKDIKPEFIGIISPYVKQVEHLHKLFDDADVASPKIGTMGEFQGEECDIILILTVKSN</sequence>
<name>A0A9C6DZK5_9MUSC</name>
<protein>
    <submittedName>
        <fullName evidence="3">Probable RNA helicase armi</fullName>
    </submittedName>
</protein>
<keyword evidence="3" id="KW-0547">Nucleotide-binding</keyword>
<dbReference type="PANTHER" id="PTHR10887">
    <property type="entry name" value="DNA2/NAM7 HELICASE FAMILY"/>
    <property type="match status" value="1"/>
</dbReference>
<dbReference type="GO" id="GO:0004386">
    <property type="term" value="F:helicase activity"/>
    <property type="evidence" value="ECO:0007669"/>
    <property type="project" value="UniProtKB-KW"/>
</dbReference>
<reference evidence="3" key="1">
    <citation type="submission" date="2025-08" db="UniProtKB">
        <authorList>
            <consortium name="RefSeq"/>
        </authorList>
    </citation>
    <scope>IDENTIFICATION</scope>
    <source>
        <tissue evidence="3">Whole body pupa</tissue>
    </source>
</reference>
<evidence type="ECO:0000313" key="3">
    <source>
        <dbReference type="RefSeq" id="XP_037897573.1"/>
    </source>
</evidence>
<keyword evidence="3" id="KW-0378">Hydrolase</keyword>